<evidence type="ECO:0000313" key="2">
    <source>
        <dbReference type="Proteomes" id="UP001319180"/>
    </source>
</evidence>
<name>A0AAP2DBX7_9BACT</name>
<evidence type="ECO:0000313" key="1">
    <source>
        <dbReference type="EMBL" id="MBT1688286.1"/>
    </source>
</evidence>
<gene>
    <name evidence="1" type="ORF">KK078_17070</name>
</gene>
<proteinExistence type="predicted"/>
<protein>
    <submittedName>
        <fullName evidence="1">Uncharacterized protein</fullName>
    </submittedName>
</protein>
<comment type="caution">
    <text evidence="1">The sequence shown here is derived from an EMBL/GenBank/DDBJ whole genome shotgun (WGS) entry which is preliminary data.</text>
</comment>
<organism evidence="1 2">
    <name type="scientific">Dawidia soli</name>
    <dbReference type="NCBI Taxonomy" id="2782352"/>
    <lineage>
        <taxon>Bacteria</taxon>
        <taxon>Pseudomonadati</taxon>
        <taxon>Bacteroidota</taxon>
        <taxon>Cytophagia</taxon>
        <taxon>Cytophagales</taxon>
        <taxon>Chryseotaleaceae</taxon>
        <taxon>Dawidia</taxon>
    </lineage>
</organism>
<dbReference type="AlphaFoldDB" id="A0AAP2DBX7"/>
<keyword evidence="2" id="KW-1185">Reference proteome</keyword>
<reference evidence="1 2" key="1">
    <citation type="submission" date="2021-05" db="EMBL/GenBank/DDBJ databases">
        <title>A Polyphasic approach of four new species of the genus Ohtaekwangia: Ohtaekwangia histidinii sp. nov., Ohtaekwangia cretensis sp. nov., Ohtaekwangia indiensis sp. nov., Ohtaekwangia reichenbachii sp. nov. from diverse environment.</title>
        <authorList>
            <person name="Octaviana S."/>
        </authorList>
    </citation>
    <scope>NUCLEOTIDE SEQUENCE [LARGE SCALE GENOMIC DNA]</scope>
    <source>
        <strain evidence="1 2">PWU37</strain>
    </source>
</reference>
<dbReference type="RefSeq" id="WP_254091512.1">
    <property type="nucleotide sequence ID" value="NZ_JAHESC010000024.1"/>
</dbReference>
<accession>A0AAP2DBX7</accession>
<dbReference type="Proteomes" id="UP001319180">
    <property type="component" value="Unassembled WGS sequence"/>
</dbReference>
<sequence length="419" mass="46724">MEHDIDEPGEHLAALQKIIAVDVRIVLKQLPPPTALPPADRAALLHFVCPIIDEYAARVRYELFKECRAHAHAQVRYLASRQHALLELIDHLLQHTQSIQLYSTLSHRTVADDICRHTYRVLERLLDYTVTLAGGQIDPGLPMPPGACALYQQMLGSDLAALRDRLMALQVSPGLIDIALKPFESLRHADDLTFYTAVYLRAFKEKLQQLAFGNQPTSGDGDVIRTLIALNLNDPACISYCVRIMADQLQTSTSPEARLGQLHDYKLRLAGLPSSTDLAWHPYKPSVQQQLAKWLAEVSVVPAPTIHTPRAEIPHELASDEAYDDMAAKDGLMFHIRPVIAGAIANAAHVQGIIHLGDTDVLRSERLSRIPSSVNRVAPETIRRGFTDAAVCRKALLYWEQIGNHLREIVKKNDEKSTF</sequence>
<dbReference type="EMBL" id="JAHESC010000024">
    <property type="protein sequence ID" value="MBT1688286.1"/>
    <property type="molecule type" value="Genomic_DNA"/>
</dbReference>